<reference evidence="2 3" key="1">
    <citation type="submission" date="2023-09" db="EMBL/GenBank/DDBJ databases">
        <authorList>
            <person name="Rey-Velasco X."/>
        </authorList>
    </citation>
    <scope>NUCLEOTIDE SEQUENCE [LARGE SCALE GENOMIC DNA]</scope>
    <source>
        <strain evidence="2 3">F260</strain>
    </source>
</reference>
<comment type="caution">
    <text evidence="2">The sequence shown here is derived from an EMBL/GenBank/DDBJ whole genome shotgun (WGS) entry which is preliminary data.</text>
</comment>
<dbReference type="Proteomes" id="UP001245285">
    <property type="component" value="Unassembled WGS sequence"/>
</dbReference>
<name>A0ABU3CJ31_9FLAO</name>
<organism evidence="2 3">
    <name type="scientific">Autumnicola lenta</name>
    <dbReference type="NCBI Taxonomy" id="3075593"/>
    <lineage>
        <taxon>Bacteria</taxon>
        <taxon>Pseudomonadati</taxon>
        <taxon>Bacteroidota</taxon>
        <taxon>Flavobacteriia</taxon>
        <taxon>Flavobacteriales</taxon>
        <taxon>Flavobacteriaceae</taxon>
        <taxon>Autumnicola</taxon>
    </lineage>
</organism>
<dbReference type="InterPro" id="IPR050410">
    <property type="entry name" value="CCR4/nocturin_mRNA_transcr"/>
</dbReference>
<dbReference type="PANTHER" id="PTHR12121:SF36">
    <property type="entry name" value="ENDONUCLEASE_EXONUCLEASE_PHOSPHATASE DOMAIN-CONTAINING PROTEIN"/>
    <property type="match status" value="1"/>
</dbReference>
<dbReference type="CDD" id="cd09083">
    <property type="entry name" value="EEP-1"/>
    <property type="match status" value="1"/>
</dbReference>
<keyword evidence="2" id="KW-0378">Hydrolase</keyword>
<keyword evidence="2" id="KW-0540">Nuclease</keyword>
<evidence type="ECO:0000313" key="3">
    <source>
        <dbReference type="Proteomes" id="UP001245285"/>
    </source>
</evidence>
<dbReference type="GO" id="GO:0004519">
    <property type="term" value="F:endonuclease activity"/>
    <property type="evidence" value="ECO:0007669"/>
    <property type="project" value="UniProtKB-KW"/>
</dbReference>
<dbReference type="RefSeq" id="WP_311494523.1">
    <property type="nucleotide sequence ID" value="NZ_JAVRHO010000007.1"/>
</dbReference>
<accession>A0ABU3CJ31</accession>
<dbReference type="PANTHER" id="PTHR12121">
    <property type="entry name" value="CARBON CATABOLITE REPRESSOR PROTEIN 4"/>
    <property type="match status" value="1"/>
</dbReference>
<dbReference type="SUPFAM" id="SSF56219">
    <property type="entry name" value="DNase I-like"/>
    <property type="match status" value="1"/>
</dbReference>
<gene>
    <name evidence="2" type="ORF">RM545_06575</name>
</gene>
<keyword evidence="3" id="KW-1185">Reference proteome</keyword>
<sequence>MRLITYNIKYANENDGENSWSKRKEALASLIQFYEPDLLPLQEAKKEQLDYFQVHLKQYNYLGVGRNDGKAEGEFTAILYNTAKFDVLQNNTFWLSETPEEPSKGWDAAYPRICTFALFQEKEAGNKFWHFNTHFDHRGDKARDESAKLLWQKIEEVNRENFPVILTGDFNLEPDSKGIRFLSGKLNDSKTITKEAAFGPEKTFNAYEYGEAPISRIDYVFTSEGVEVAKYGVLNNSYDQKYPSDHFPVMVELKLKKPFKN</sequence>
<dbReference type="InterPro" id="IPR036691">
    <property type="entry name" value="Endo/exonu/phosph_ase_sf"/>
</dbReference>
<feature type="domain" description="Endonuclease/exonuclease/phosphatase" evidence="1">
    <location>
        <begin position="4"/>
        <end position="246"/>
    </location>
</feature>
<evidence type="ECO:0000313" key="2">
    <source>
        <dbReference type="EMBL" id="MDT0646349.1"/>
    </source>
</evidence>
<dbReference type="InterPro" id="IPR005135">
    <property type="entry name" value="Endo/exonuclease/phosphatase"/>
</dbReference>
<dbReference type="EMBL" id="JAVRHO010000007">
    <property type="protein sequence ID" value="MDT0646349.1"/>
    <property type="molecule type" value="Genomic_DNA"/>
</dbReference>
<protein>
    <submittedName>
        <fullName evidence="2">Endonuclease/exonuclease/phosphatase family protein</fullName>
    </submittedName>
</protein>
<evidence type="ECO:0000259" key="1">
    <source>
        <dbReference type="Pfam" id="PF03372"/>
    </source>
</evidence>
<keyword evidence="2" id="KW-0255">Endonuclease</keyword>
<proteinExistence type="predicted"/>
<dbReference type="Pfam" id="PF03372">
    <property type="entry name" value="Exo_endo_phos"/>
    <property type="match status" value="1"/>
</dbReference>
<dbReference type="Gene3D" id="3.60.10.10">
    <property type="entry name" value="Endonuclease/exonuclease/phosphatase"/>
    <property type="match status" value="1"/>
</dbReference>